<dbReference type="EMBL" id="WRPP01000010">
    <property type="protein sequence ID" value="MVU82684.1"/>
    <property type="molecule type" value="Genomic_DNA"/>
</dbReference>
<keyword evidence="1" id="KW-0560">Oxidoreductase</keyword>
<sequence length="278" mass="29798">MKTMLITGATSGIGLAAARGLAADGHRLILVGRNHEKLTATAQSVRADTTAEIDTLVCDLSSLDAVRGLAETVRGRYDRLDVLANNAGGFHMRRTETGDGLEATFAVNHLAGFLLTELLLDLLRESTPARILFTSSVMHYGNHLDFDDLQMRHGYSGTTAYGRSKLANILYARDLARRLTGTKVTANAFHPGAVDTGIWDSAPWFAQPALALAKRLFMVSAEQGGAALTYLATDPDVSAVSGCYFQRNRVKAPSPAAQDDAAATRLHRLCAELTGLPE</sequence>
<organism evidence="2 3">
    <name type="scientific">Nocardia terrae</name>
    <dbReference type="NCBI Taxonomy" id="2675851"/>
    <lineage>
        <taxon>Bacteria</taxon>
        <taxon>Bacillati</taxon>
        <taxon>Actinomycetota</taxon>
        <taxon>Actinomycetes</taxon>
        <taxon>Mycobacteriales</taxon>
        <taxon>Nocardiaceae</taxon>
        <taxon>Nocardia</taxon>
    </lineage>
</organism>
<dbReference type="InterPro" id="IPR002347">
    <property type="entry name" value="SDR_fam"/>
</dbReference>
<evidence type="ECO:0000256" key="1">
    <source>
        <dbReference type="ARBA" id="ARBA00023002"/>
    </source>
</evidence>
<protein>
    <submittedName>
        <fullName evidence="2">SDR family NAD(P)-dependent oxidoreductase</fullName>
    </submittedName>
</protein>
<dbReference type="GO" id="GO:0016491">
    <property type="term" value="F:oxidoreductase activity"/>
    <property type="evidence" value="ECO:0007669"/>
    <property type="project" value="UniProtKB-KW"/>
</dbReference>
<name>A0A7K1V7Q6_9NOCA</name>
<dbReference type="Proteomes" id="UP000466794">
    <property type="component" value="Unassembled WGS sequence"/>
</dbReference>
<dbReference type="SUPFAM" id="SSF51735">
    <property type="entry name" value="NAD(P)-binding Rossmann-fold domains"/>
    <property type="match status" value="1"/>
</dbReference>
<evidence type="ECO:0000313" key="2">
    <source>
        <dbReference type="EMBL" id="MVU82684.1"/>
    </source>
</evidence>
<dbReference type="PANTHER" id="PTHR43157:SF31">
    <property type="entry name" value="PHOSPHATIDYLINOSITOL-GLYCAN BIOSYNTHESIS CLASS F PROTEIN"/>
    <property type="match status" value="1"/>
</dbReference>
<dbReference type="InterPro" id="IPR036291">
    <property type="entry name" value="NAD(P)-bd_dom_sf"/>
</dbReference>
<dbReference type="RefSeq" id="WP_157392268.1">
    <property type="nucleotide sequence ID" value="NZ_WRPP01000010.1"/>
</dbReference>
<dbReference type="Gene3D" id="3.40.50.720">
    <property type="entry name" value="NAD(P)-binding Rossmann-like Domain"/>
    <property type="match status" value="1"/>
</dbReference>
<dbReference type="PRINTS" id="PR00081">
    <property type="entry name" value="GDHRDH"/>
</dbReference>
<dbReference type="Pfam" id="PF00106">
    <property type="entry name" value="adh_short"/>
    <property type="match status" value="1"/>
</dbReference>
<gene>
    <name evidence="2" type="ORF">GPX89_36310</name>
</gene>
<dbReference type="AlphaFoldDB" id="A0A7K1V7Q6"/>
<dbReference type="PANTHER" id="PTHR43157">
    <property type="entry name" value="PHOSPHATIDYLINOSITOL-GLYCAN BIOSYNTHESIS CLASS F PROTEIN-RELATED"/>
    <property type="match status" value="1"/>
</dbReference>
<accession>A0A7K1V7Q6</accession>
<reference evidence="2 3" key="1">
    <citation type="submission" date="2019-12" db="EMBL/GenBank/DDBJ databases">
        <title>Nocardia sp. nov. ET3-3 isolated from soil.</title>
        <authorList>
            <person name="Kanchanasin P."/>
            <person name="Tanasupawat S."/>
            <person name="Yuki M."/>
            <person name="Kudo T."/>
        </authorList>
    </citation>
    <scope>NUCLEOTIDE SEQUENCE [LARGE SCALE GENOMIC DNA]</scope>
    <source>
        <strain evidence="2 3">ET3-3</strain>
    </source>
</reference>
<comment type="caution">
    <text evidence="2">The sequence shown here is derived from an EMBL/GenBank/DDBJ whole genome shotgun (WGS) entry which is preliminary data.</text>
</comment>
<proteinExistence type="predicted"/>
<evidence type="ECO:0000313" key="3">
    <source>
        <dbReference type="Proteomes" id="UP000466794"/>
    </source>
</evidence>
<keyword evidence="3" id="KW-1185">Reference proteome</keyword>